<dbReference type="Gene3D" id="1.10.1780.10">
    <property type="entry name" value="Clp, N-terminal domain"/>
    <property type="match status" value="1"/>
</dbReference>
<dbReference type="SMART" id="SM00382">
    <property type="entry name" value="AAA"/>
    <property type="match status" value="2"/>
</dbReference>
<dbReference type="InterPro" id="IPR017729">
    <property type="entry name" value="ATPase_T6SS_ClpV1"/>
</dbReference>
<reference evidence="8 9" key="1">
    <citation type="journal article" date="2012" name="Stand. Genomic Sci.">
        <title>Complete genome sequence of the melanogenic marine bacterium Marinomonas mediterranea type strain (MMB-1(T)).</title>
        <authorList>
            <person name="Lucas-Elio P."/>
            <person name="Goodwin L."/>
            <person name="Woyke T."/>
            <person name="Pitluck S."/>
            <person name="Nolan M."/>
            <person name="Kyrpides N.C."/>
            <person name="Detter J.C."/>
            <person name="Copeland A."/>
            <person name="Teshima H."/>
            <person name="Bruce D."/>
            <person name="Detter C."/>
            <person name="Tapia R."/>
            <person name="Han S."/>
            <person name="Land M.L."/>
            <person name="Ivanova N."/>
            <person name="Mikhailova N."/>
            <person name="Johnston A.W."/>
            <person name="Sanchez-Amat A."/>
        </authorList>
    </citation>
    <scope>NUCLEOTIDE SEQUENCE [LARGE SCALE GENOMIC DNA]</scope>
    <source>
        <strain evidence="9">ATCC 700492 / JCM 21426 / NBRC 103028 / MMB-1</strain>
    </source>
</reference>
<keyword evidence="9" id="KW-1185">Reference proteome</keyword>
<dbReference type="HOGENOM" id="CLU_005070_1_0_6"/>
<evidence type="ECO:0000259" key="7">
    <source>
        <dbReference type="SMART" id="SM01086"/>
    </source>
</evidence>
<dbReference type="Pfam" id="PF07724">
    <property type="entry name" value="AAA_2"/>
    <property type="match status" value="1"/>
</dbReference>
<dbReference type="GO" id="GO:0005737">
    <property type="term" value="C:cytoplasm"/>
    <property type="evidence" value="ECO:0007669"/>
    <property type="project" value="TreeGrafter"/>
</dbReference>
<dbReference type="PANTHER" id="PTHR11638:SF181">
    <property type="entry name" value="ATPASE SUBUNIT OF ATP-DEPENDENT PROTEASE"/>
    <property type="match status" value="1"/>
</dbReference>
<keyword evidence="1" id="KW-0547">Nucleotide-binding</keyword>
<dbReference type="InterPro" id="IPR027417">
    <property type="entry name" value="P-loop_NTPase"/>
</dbReference>
<dbReference type="OrthoDB" id="9803641at2"/>
<dbReference type="InterPro" id="IPR001270">
    <property type="entry name" value="ClpA/B"/>
</dbReference>
<dbReference type="Proteomes" id="UP000001062">
    <property type="component" value="Chromosome"/>
</dbReference>
<dbReference type="CDD" id="cd19499">
    <property type="entry name" value="RecA-like_ClpB_Hsp104-like"/>
    <property type="match status" value="1"/>
</dbReference>
<dbReference type="SMART" id="SM01086">
    <property type="entry name" value="ClpB_D2-small"/>
    <property type="match status" value="1"/>
</dbReference>
<dbReference type="InterPro" id="IPR003959">
    <property type="entry name" value="ATPase_AAA_core"/>
</dbReference>
<organism evidence="8 9">
    <name type="scientific">Marinomonas mediterranea (strain ATCC 700492 / JCM 21426 / NBRC 103028 / MMB-1)</name>
    <dbReference type="NCBI Taxonomy" id="717774"/>
    <lineage>
        <taxon>Bacteria</taxon>
        <taxon>Pseudomonadati</taxon>
        <taxon>Pseudomonadota</taxon>
        <taxon>Gammaproteobacteria</taxon>
        <taxon>Oceanospirillales</taxon>
        <taxon>Oceanospirillaceae</taxon>
        <taxon>Marinomonas</taxon>
    </lineage>
</organism>
<evidence type="ECO:0000313" key="8">
    <source>
        <dbReference type="EMBL" id="ADZ92877.1"/>
    </source>
</evidence>
<dbReference type="eggNOG" id="COG0542">
    <property type="taxonomic scope" value="Bacteria"/>
</dbReference>
<dbReference type="Gene3D" id="1.10.8.60">
    <property type="match status" value="2"/>
</dbReference>
<evidence type="ECO:0000256" key="5">
    <source>
        <dbReference type="SAM" id="MobiDB-lite"/>
    </source>
</evidence>
<dbReference type="GO" id="GO:0034605">
    <property type="term" value="P:cellular response to heat"/>
    <property type="evidence" value="ECO:0007669"/>
    <property type="project" value="TreeGrafter"/>
</dbReference>
<feature type="domain" description="AAA+ ATPase" evidence="6">
    <location>
        <begin position="632"/>
        <end position="774"/>
    </location>
</feature>
<dbReference type="InterPro" id="IPR003593">
    <property type="entry name" value="AAA+_ATPase"/>
</dbReference>
<dbReference type="SUPFAM" id="SSF81923">
    <property type="entry name" value="Double Clp-N motif"/>
    <property type="match status" value="1"/>
</dbReference>
<keyword evidence="4" id="KW-0175">Coiled coil</keyword>
<protein>
    <submittedName>
        <fullName evidence="8">Type VI secretion ATPase, ClpV1 family</fullName>
    </submittedName>
</protein>
<evidence type="ECO:0000313" key="9">
    <source>
        <dbReference type="Proteomes" id="UP000001062"/>
    </source>
</evidence>
<dbReference type="Pfam" id="PF17871">
    <property type="entry name" value="AAA_lid_9"/>
    <property type="match status" value="1"/>
</dbReference>
<keyword evidence="3" id="KW-0143">Chaperone</keyword>
<keyword evidence="2" id="KW-0067">ATP-binding</keyword>
<dbReference type="KEGG" id="mme:Marme_3665"/>
<dbReference type="InterPro" id="IPR050130">
    <property type="entry name" value="ClpA_ClpB"/>
</dbReference>
<gene>
    <name evidence="8" type="ordered locus">Marme_3665</name>
</gene>
<dbReference type="Gene3D" id="4.10.860.10">
    <property type="entry name" value="UVR domain"/>
    <property type="match status" value="1"/>
</dbReference>
<dbReference type="AlphaFoldDB" id="F2JVY9"/>
<sequence length="974" mass="107411">MDSQTLKVLIDKLSPLCGRALEAAAGFANSRGHREIVPEHLLLKLLEESEVKGEASHLSCVLSYFSVDQNTLWQQLVDNVNQQRVLHDSKAVLSSELYELLERACLNFTLRMPSKASWVRQSDTVGIDSLSILESFIQISSNWPHYRSYDALRSINLDILKANVSEITVRSNEYEVDHFDQSISNSNDVGNVSLTEHGQGVGSGSAHSPRAIDRFTTDLTIKAKNGELDPISGRHKEIRKAIDILCRRRKNNPILVGEPGVGKTAVVEGLAQRIVDGDVPEFLKGKHIHVLDLGLLQAGASVKGEFEKRLKQVIDEVGSSDEIMLFIDEAHTLVGAGGEAGLADAANLLKPALARGELRTVAATTWSEYKQYFERDPALARRFQMVKVEEPTLDAAKHMLTQIKEKYEQHHDVSITDEAIEAAVELSDRYVSGRFLPDKAIDLIDTAAARVKMGQAVLPQTLEGLQAKALYIEDRIAGLEKELDQGLESNMDLHHELKDEQQQVLLEISDLKESWDKQNHLVEEIQRSVENAENDEESKHRAYSLRKLLQEEQESSSAGLCIQAEVNATSIADVIADWTGIPVGSMVRDDLQNLLTFDAALGEDIIGQDGAIRAIGQSLRANKAKLRFTEGPQGVFLLAGPSGVGKTETAKKIAKHLFGSERSLITINMSEYQEAHTVSQLKGSPPGYVGYGQGGLLTEAVRQKPYSVVLLDEVEKAHVDVMNVFYQVFDQGIMRDGEGREIDFKNTIILMTSNLGSELIMEAMSDRNENSESDDVDLSFSENETLKSDDSVANSAITDVSGGGNERDSSDDDKGENDDGKIEYTPPSTLELEALIQPTVAQHFAPALAARMQIVPFVSLNEESLKAIVTHKLDKLAERLMSEYKMELRCDESALDMLLSLCQESHAGARLINQRIESLLSSRIANEILHYLVESDLPDILQMTASENGTIDVVFLDKQAGGQQNALLDDSIEA</sequence>
<feature type="domain" description="Clp ATPase C-terminal" evidence="7">
    <location>
        <begin position="860"/>
        <end position="953"/>
    </location>
</feature>
<dbReference type="CDD" id="cd00009">
    <property type="entry name" value="AAA"/>
    <property type="match status" value="1"/>
</dbReference>
<dbReference type="NCBIfam" id="TIGR03345">
    <property type="entry name" value="VI_ClpV1"/>
    <property type="match status" value="1"/>
</dbReference>
<dbReference type="FunFam" id="3.40.50.300:FF:000010">
    <property type="entry name" value="Chaperone clpB 1, putative"/>
    <property type="match status" value="1"/>
</dbReference>
<dbReference type="PROSITE" id="PS00870">
    <property type="entry name" value="CLPAB_1"/>
    <property type="match status" value="1"/>
</dbReference>
<dbReference type="Pfam" id="PF10431">
    <property type="entry name" value="ClpB_D2-small"/>
    <property type="match status" value="1"/>
</dbReference>
<dbReference type="Gene3D" id="3.40.50.300">
    <property type="entry name" value="P-loop containing nucleotide triphosphate hydrolases"/>
    <property type="match status" value="2"/>
</dbReference>
<dbReference type="PRINTS" id="PR00300">
    <property type="entry name" value="CLPPROTEASEA"/>
</dbReference>
<dbReference type="STRING" id="717774.Marme_3665"/>
<dbReference type="GO" id="GO:0005524">
    <property type="term" value="F:ATP binding"/>
    <property type="evidence" value="ECO:0007669"/>
    <property type="project" value="UniProtKB-KW"/>
</dbReference>
<dbReference type="InterPro" id="IPR036628">
    <property type="entry name" value="Clp_N_dom_sf"/>
</dbReference>
<evidence type="ECO:0000256" key="3">
    <source>
        <dbReference type="ARBA" id="ARBA00023186"/>
    </source>
</evidence>
<evidence type="ECO:0000256" key="4">
    <source>
        <dbReference type="SAM" id="Coils"/>
    </source>
</evidence>
<evidence type="ECO:0000259" key="6">
    <source>
        <dbReference type="SMART" id="SM00382"/>
    </source>
</evidence>
<feature type="coiled-coil region" evidence="4">
    <location>
        <begin position="462"/>
        <end position="542"/>
    </location>
</feature>
<feature type="region of interest" description="Disordered" evidence="5">
    <location>
        <begin position="766"/>
        <end position="825"/>
    </location>
</feature>
<dbReference type="SUPFAM" id="SSF52540">
    <property type="entry name" value="P-loop containing nucleoside triphosphate hydrolases"/>
    <property type="match status" value="2"/>
</dbReference>
<dbReference type="GO" id="GO:0016887">
    <property type="term" value="F:ATP hydrolysis activity"/>
    <property type="evidence" value="ECO:0007669"/>
    <property type="project" value="InterPro"/>
</dbReference>
<dbReference type="InterPro" id="IPR018368">
    <property type="entry name" value="ClpA/B_CS1"/>
</dbReference>
<dbReference type="InterPro" id="IPR041546">
    <property type="entry name" value="ClpA/ClpB_AAA_lid"/>
</dbReference>
<evidence type="ECO:0000256" key="2">
    <source>
        <dbReference type="ARBA" id="ARBA00022840"/>
    </source>
</evidence>
<dbReference type="PANTHER" id="PTHR11638">
    <property type="entry name" value="ATP-DEPENDENT CLP PROTEASE"/>
    <property type="match status" value="1"/>
</dbReference>
<accession>F2JVY9</accession>
<feature type="domain" description="AAA+ ATPase" evidence="6">
    <location>
        <begin position="249"/>
        <end position="393"/>
    </location>
</feature>
<evidence type="ECO:0000256" key="1">
    <source>
        <dbReference type="ARBA" id="ARBA00022741"/>
    </source>
</evidence>
<proteinExistence type="predicted"/>
<dbReference type="EMBL" id="CP002583">
    <property type="protein sequence ID" value="ADZ92877.1"/>
    <property type="molecule type" value="Genomic_DNA"/>
</dbReference>
<dbReference type="Pfam" id="PF00004">
    <property type="entry name" value="AAA"/>
    <property type="match status" value="1"/>
</dbReference>
<dbReference type="RefSeq" id="WP_013662779.1">
    <property type="nucleotide sequence ID" value="NC_015276.1"/>
</dbReference>
<dbReference type="PATRIC" id="fig|717774.3.peg.3776"/>
<name>F2JVY9_MARM1</name>
<dbReference type="InterPro" id="IPR019489">
    <property type="entry name" value="Clp_ATPase_C"/>
</dbReference>